<reference evidence="1 2" key="1">
    <citation type="journal article" date="2010" name="Stand. Genomic Sci.">
        <title>Complete genome sequence of Segniliparus rotundus type strain (CDC 1076).</title>
        <authorList>
            <person name="Sikorski J."/>
            <person name="Lapidus A."/>
            <person name="Copeland A."/>
            <person name="Misra M."/>
            <person name="Glavina Del Rio T."/>
            <person name="Nolan M."/>
            <person name="Lucas S."/>
            <person name="Chen F."/>
            <person name="Tice H."/>
            <person name="Cheng J.F."/>
            <person name="Jando M."/>
            <person name="Schneider S."/>
            <person name="Bruce D."/>
            <person name="Goodwin L."/>
            <person name="Pitluck S."/>
            <person name="Liolios K."/>
            <person name="Mikhailova N."/>
            <person name="Pati A."/>
            <person name="Ivanova N."/>
            <person name="Mavromatis K."/>
            <person name="Chen A."/>
            <person name="Palaniappan K."/>
            <person name="Chertkov O."/>
            <person name="Land M."/>
            <person name="Hauser L."/>
            <person name="Chang Y.J."/>
            <person name="Jeffries C.D."/>
            <person name="Brettin T."/>
            <person name="Detter J.C."/>
            <person name="Han C."/>
            <person name="Rohde M."/>
            <person name="Goker M."/>
            <person name="Bristow J."/>
            <person name="Eisen J.A."/>
            <person name="Markowitz V."/>
            <person name="Hugenholtz P."/>
            <person name="Kyrpides N.C."/>
            <person name="Klenk H.P."/>
        </authorList>
    </citation>
    <scope>NUCLEOTIDE SEQUENCE [LARGE SCALE GENOMIC DNA]</scope>
    <source>
        <strain evidence="2">ATCC BAA-972 / CDC 1076 / CIP 108378 / DSM 44985 / JCM 13578</strain>
    </source>
</reference>
<dbReference type="Pfam" id="PF10604">
    <property type="entry name" value="Polyketide_cyc2"/>
    <property type="match status" value="1"/>
</dbReference>
<dbReference type="HOGENOM" id="CLU_122359_0_0_11"/>
<dbReference type="STRING" id="640132.Srot_0480"/>
<dbReference type="EMBL" id="CP001958">
    <property type="protein sequence ID" value="ADG96967.1"/>
    <property type="molecule type" value="Genomic_DNA"/>
</dbReference>
<dbReference type="KEGG" id="srt:Srot_0480"/>
<accession>D6ZBZ0</accession>
<sequence>MGHVEATANVPFPPEKVWSAITNLEDYGKWMSIHTKWKGDIPAKLEKGTQYSEVITMMGMANVITWTVEQFEENKTWVSSGSGMAGVTTTTSIHLTPDGDGTKISIGSEFSGNIIKGPLAKAIEKAAVKDLEKSVQSLTELLNA</sequence>
<protein>
    <submittedName>
        <fullName evidence="1">Polyketide cyclase/dehydrase</fullName>
    </submittedName>
</protein>
<dbReference type="OrthoDB" id="3681637at2"/>
<proteinExistence type="predicted"/>
<dbReference type="InterPro" id="IPR023393">
    <property type="entry name" value="START-like_dom_sf"/>
</dbReference>
<dbReference type="Proteomes" id="UP000002247">
    <property type="component" value="Chromosome"/>
</dbReference>
<evidence type="ECO:0000313" key="2">
    <source>
        <dbReference type="Proteomes" id="UP000002247"/>
    </source>
</evidence>
<dbReference type="InterPro" id="IPR019587">
    <property type="entry name" value="Polyketide_cyclase/dehydratase"/>
</dbReference>
<dbReference type="RefSeq" id="WP_013137423.1">
    <property type="nucleotide sequence ID" value="NC_014168.1"/>
</dbReference>
<name>D6ZBZ0_SEGRD</name>
<evidence type="ECO:0000313" key="1">
    <source>
        <dbReference type="EMBL" id="ADG96967.1"/>
    </source>
</evidence>
<dbReference type="AlphaFoldDB" id="D6ZBZ0"/>
<organism evidence="1 2">
    <name type="scientific">Segniliparus rotundus (strain ATCC BAA-972 / CDC 1076 / CIP 108378 / DSM 44985 / JCM 13578)</name>
    <dbReference type="NCBI Taxonomy" id="640132"/>
    <lineage>
        <taxon>Bacteria</taxon>
        <taxon>Bacillati</taxon>
        <taxon>Actinomycetota</taxon>
        <taxon>Actinomycetes</taxon>
        <taxon>Mycobacteriales</taxon>
        <taxon>Segniliparaceae</taxon>
        <taxon>Segniliparus</taxon>
    </lineage>
</organism>
<gene>
    <name evidence="1" type="ordered locus">Srot_0480</name>
</gene>
<keyword evidence="2" id="KW-1185">Reference proteome</keyword>
<dbReference type="SUPFAM" id="SSF55961">
    <property type="entry name" value="Bet v1-like"/>
    <property type="match status" value="1"/>
</dbReference>
<dbReference type="eggNOG" id="COG3832">
    <property type="taxonomic scope" value="Bacteria"/>
</dbReference>
<dbReference type="Gene3D" id="3.30.530.20">
    <property type="match status" value="1"/>
</dbReference>